<dbReference type="Pfam" id="PF23356">
    <property type="entry name" value="TPR_PEP5_VPS11"/>
    <property type="match status" value="1"/>
</dbReference>
<gene>
    <name evidence="11" type="ORF">TRFO_22245</name>
</gene>
<evidence type="ECO:0000256" key="6">
    <source>
        <dbReference type="ARBA" id="ARBA00022927"/>
    </source>
</evidence>
<dbReference type="GO" id="GO:0030674">
    <property type="term" value="F:protein-macromolecule adaptor activity"/>
    <property type="evidence" value="ECO:0007669"/>
    <property type="project" value="TreeGrafter"/>
</dbReference>
<feature type="domain" description="RING-type" evidence="10">
    <location>
        <begin position="801"/>
        <end position="837"/>
    </location>
</feature>
<comment type="similarity">
    <text evidence="1">Belongs to the VPS11 family.</text>
</comment>
<organism evidence="11 12">
    <name type="scientific">Tritrichomonas foetus</name>
    <dbReference type="NCBI Taxonomy" id="1144522"/>
    <lineage>
        <taxon>Eukaryota</taxon>
        <taxon>Metamonada</taxon>
        <taxon>Parabasalia</taxon>
        <taxon>Tritrichomonadida</taxon>
        <taxon>Tritrichomonadidae</taxon>
        <taxon>Tritrichomonas</taxon>
    </lineage>
</organism>
<keyword evidence="4 9" id="KW-0863">Zinc-finger</keyword>
<dbReference type="PANTHER" id="PTHR23323:SF24">
    <property type="entry name" value="VACUOLAR PROTEIN SORTING-ASSOCIATED PROTEIN 11 HOMOLOG"/>
    <property type="match status" value="1"/>
</dbReference>
<dbReference type="InterPro" id="IPR057307">
    <property type="entry name" value="PEP5_VPS11_N"/>
</dbReference>
<dbReference type="Proteomes" id="UP000179807">
    <property type="component" value="Unassembled WGS sequence"/>
</dbReference>
<dbReference type="PROSITE" id="PS50089">
    <property type="entry name" value="ZF_RING_2"/>
    <property type="match status" value="1"/>
</dbReference>
<keyword evidence="7" id="KW-0472">Membrane</keyword>
<evidence type="ECO:0000313" key="11">
    <source>
        <dbReference type="EMBL" id="OHT09004.1"/>
    </source>
</evidence>
<dbReference type="EMBL" id="MLAK01000651">
    <property type="protein sequence ID" value="OHT09004.1"/>
    <property type="molecule type" value="Genomic_DNA"/>
</dbReference>
<dbReference type="RefSeq" id="XP_068362140.1">
    <property type="nucleotide sequence ID" value="XM_068502450.1"/>
</dbReference>
<evidence type="ECO:0000256" key="7">
    <source>
        <dbReference type="ARBA" id="ARBA00023136"/>
    </source>
</evidence>
<protein>
    <recommendedName>
        <fullName evidence="10">RING-type domain-containing protein</fullName>
    </recommendedName>
</protein>
<dbReference type="CDD" id="cd16688">
    <property type="entry name" value="RING-H2_Vps11"/>
    <property type="match status" value="1"/>
</dbReference>
<name>A0A1J4KGS6_9EUKA</name>
<dbReference type="GO" id="GO:0005768">
    <property type="term" value="C:endosome"/>
    <property type="evidence" value="ECO:0007669"/>
    <property type="project" value="TreeGrafter"/>
</dbReference>
<keyword evidence="2" id="KW-0813">Transport</keyword>
<dbReference type="InterPro" id="IPR001841">
    <property type="entry name" value="Znf_RING"/>
</dbReference>
<dbReference type="GO" id="GO:0008270">
    <property type="term" value="F:zinc ion binding"/>
    <property type="evidence" value="ECO:0007669"/>
    <property type="project" value="UniProtKB-KW"/>
</dbReference>
<evidence type="ECO:0000256" key="4">
    <source>
        <dbReference type="ARBA" id="ARBA00022771"/>
    </source>
</evidence>
<comment type="subcellular location">
    <subcellularLocation>
        <location evidence="8">Endomembrane system</location>
        <topology evidence="8">Peripheral membrane protein</topology>
        <orientation evidence="8">Cytoplasmic side</orientation>
    </subcellularLocation>
</comment>
<accession>A0A1J4KGS6</accession>
<evidence type="ECO:0000256" key="2">
    <source>
        <dbReference type="ARBA" id="ARBA00022448"/>
    </source>
</evidence>
<evidence type="ECO:0000313" key="12">
    <source>
        <dbReference type="Proteomes" id="UP000179807"/>
    </source>
</evidence>
<reference evidence="11" key="1">
    <citation type="submission" date="2016-10" db="EMBL/GenBank/DDBJ databases">
        <authorList>
            <person name="Benchimol M."/>
            <person name="Almeida L.G."/>
            <person name="Vasconcelos A.T."/>
            <person name="Perreira-Neves A."/>
            <person name="Rosa I.A."/>
            <person name="Tasca T."/>
            <person name="Bogo M.R."/>
            <person name="de Souza W."/>
        </authorList>
    </citation>
    <scope>NUCLEOTIDE SEQUENCE [LARGE SCALE GENOMIC DNA]</scope>
    <source>
        <strain evidence="11">K</strain>
    </source>
</reference>
<sequence length="925" mass="106513">MSSAQANDSQQTRSWTTYQFFNTQLDAYESSNAFQNWDCCDSGHGLIVFGSNSPEGPMLTIFDGQKSESESDLPSTTIKEPNWRVEQVRAASYAGLVLAFFTTPTGYVFTIYSTTDNFAQQGQITLKKETVTASLVPTNQPNVPFVNPVSISPKLKRFAVLLNPNVIRIYEQPYSKKSKIVDIDFEEPITNHFQVSNFQLQRVLFVTTENGVYFTIRQANGGYQEKFKLSNDGVKPDFASTTTDGRLVCLRDTKVTLYTDSGQTSSFEIEEEVRMIKWMKNSYLIGILAAEKTANVRIYNPETHAIFGRCSEGHRVRKLLIEWNSVILILDDNSVTKMTEADMHEKIQQLIKNEQFDVALVVASSQQMGQSVISEIHRQRGDSCQEKRQFQEAINEYKMTIGFLEPSYVITRFIDPQHAEYLVDYLEELYRKGKVTKEHTTLLFNCYTKLRKTHKLQDFISTCLKDAQEKRDPKFNLETAVQVLCLAGFNAEALAIAKAFHMHDYYTRMLSETSDYLKILGYIRDVETNVALKILKVYGNDMMMSFNPSNRIGFRNYLLEACLVGLRKRPDSEEKLKMNPDDIMRVFLNFPNELFQFLKEYVERNRTANTLDLVSKIVWTTIIELSVSMGYEEEATNYFQMANGNFDSEQLLLIFKAEKCRYGLMLLYEHLKYYQEIIRLATYDEITMFCEKFGEFDENIYRLGLVKLALRKDRNNLAKLVQLIADKNALPLLAVQQILRKYNFVTFGILKPLAKRTFADRQKHILELQAKYNEIEADVSNEEDQTNALTYDHFIAKQTRCSGCHQAIDLPAKHFLCGHSFHLRCLGDDLTKCAVCKEMQEKIVLTKVESFKTSSKYLEMNSSGSNNLYQILDLIDPENNYEETPVVVDQFSNLSALLQWDLMNPDDDGEKLQKATELHKQYTTH</sequence>
<dbReference type="AlphaFoldDB" id="A0A1J4KGS6"/>
<evidence type="ECO:0000256" key="3">
    <source>
        <dbReference type="ARBA" id="ARBA00022723"/>
    </source>
</evidence>
<keyword evidence="5" id="KW-0862">Zinc</keyword>
<dbReference type="GeneID" id="94837154"/>
<evidence type="ECO:0000256" key="9">
    <source>
        <dbReference type="PROSITE-ProRule" id="PRU00175"/>
    </source>
</evidence>
<keyword evidence="6" id="KW-0653">Protein transport</keyword>
<dbReference type="OrthoDB" id="26184at2759"/>
<dbReference type="GO" id="GO:0030897">
    <property type="term" value="C:HOPS complex"/>
    <property type="evidence" value="ECO:0007669"/>
    <property type="project" value="TreeGrafter"/>
</dbReference>
<comment type="caution">
    <text evidence="11">The sequence shown here is derived from an EMBL/GenBank/DDBJ whole genome shotgun (WGS) entry which is preliminary data.</text>
</comment>
<dbReference type="VEuPathDB" id="TrichDB:TRFO_22245"/>
<dbReference type="GO" id="GO:0006904">
    <property type="term" value="P:vesicle docking involved in exocytosis"/>
    <property type="evidence" value="ECO:0007669"/>
    <property type="project" value="TreeGrafter"/>
</dbReference>
<dbReference type="PANTHER" id="PTHR23323">
    <property type="entry name" value="VACUOLAR PROTEIN SORTING-ASSOCIATED PROTEIN"/>
    <property type="match status" value="1"/>
</dbReference>
<evidence type="ECO:0000259" key="10">
    <source>
        <dbReference type="PROSITE" id="PS50089"/>
    </source>
</evidence>
<evidence type="ECO:0000256" key="1">
    <source>
        <dbReference type="ARBA" id="ARBA00007070"/>
    </source>
</evidence>
<evidence type="ECO:0000256" key="8">
    <source>
        <dbReference type="ARBA" id="ARBA00029433"/>
    </source>
</evidence>
<keyword evidence="12" id="KW-1185">Reference proteome</keyword>
<proteinExistence type="inferred from homology"/>
<dbReference type="GO" id="GO:0048284">
    <property type="term" value="P:organelle fusion"/>
    <property type="evidence" value="ECO:0007669"/>
    <property type="project" value="TreeGrafter"/>
</dbReference>
<evidence type="ECO:0000256" key="5">
    <source>
        <dbReference type="ARBA" id="ARBA00022833"/>
    </source>
</evidence>
<dbReference type="GO" id="GO:0007033">
    <property type="term" value="P:vacuole organization"/>
    <property type="evidence" value="ECO:0007669"/>
    <property type="project" value="TreeGrafter"/>
</dbReference>
<dbReference type="GO" id="GO:0015031">
    <property type="term" value="P:protein transport"/>
    <property type="evidence" value="ECO:0007669"/>
    <property type="project" value="UniProtKB-KW"/>
</dbReference>
<keyword evidence="3" id="KW-0479">Metal-binding</keyword>
<dbReference type="GO" id="GO:0007032">
    <property type="term" value="P:endosome organization"/>
    <property type="evidence" value="ECO:0007669"/>
    <property type="project" value="TreeGrafter"/>
</dbReference>
<dbReference type="Pfam" id="PF23341">
    <property type="entry name" value="PEP5_VPS11_N"/>
    <property type="match status" value="1"/>
</dbReference>
<dbReference type="InterPro" id="IPR057308">
    <property type="entry name" value="CHCR_PEP5_VPS11"/>
</dbReference>